<accession>A0ABN5GLQ5</accession>
<feature type="region of interest" description="Disordered" evidence="1">
    <location>
        <begin position="59"/>
        <end position="78"/>
    </location>
</feature>
<dbReference type="EMBL" id="CP010705">
    <property type="protein sequence ID" value="AUQ94502.1"/>
    <property type="molecule type" value="Genomic_DNA"/>
</dbReference>
<evidence type="ECO:0000313" key="2">
    <source>
        <dbReference type="EMBL" id="AUQ94502.1"/>
    </source>
</evidence>
<organism evidence="2 3">
    <name type="scientific">Phaeobacter inhibens</name>
    <dbReference type="NCBI Taxonomy" id="221822"/>
    <lineage>
        <taxon>Bacteria</taxon>
        <taxon>Pseudomonadati</taxon>
        <taxon>Pseudomonadota</taxon>
        <taxon>Alphaproteobacteria</taxon>
        <taxon>Rhodobacterales</taxon>
        <taxon>Roseobacteraceae</taxon>
        <taxon>Phaeobacter</taxon>
    </lineage>
</organism>
<name>A0ABN5GLQ5_9RHOB</name>
<reference evidence="2 3" key="1">
    <citation type="journal article" date="2017" name="Genome Biol. Evol.">
        <title>Trajectories and Drivers of Genome Evolution in Surface-Associated Marine Phaeobacter.</title>
        <authorList>
            <person name="Freese H.M."/>
            <person name="Sikorski J."/>
            <person name="Bunk B."/>
            <person name="Scheuner C."/>
            <person name="Meier-Kolthoff J.P."/>
            <person name="Sproer C."/>
            <person name="Gram L."/>
            <person name="Overmann J."/>
        </authorList>
    </citation>
    <scope>NUCLEOTIDE SEQUENCE [LARGE SCALE GENOMIC DNA]</scope>
    <source>
        <strain evidence="2 3">P66</strain>
    </source>
</reference>
<dbReference type="Proteomes" id="UP000236536">
    <property type="component" value="Chromosome"/>
</dbReference>
<sequence length="148" mass="15409">MAHQTASGVTLGISAAAPATHDTAGFDALTFIPVGEITNVGEFGKEWALVTHNPLSTRGTKKGKGSYNNGNLNPSLALDPDDAGQTAMETALESDDPVYMAITLQDGTIFYLVGLVMSFKPNIGGVDDVVTATTSIELTPEQILKKAA</sequence>
<keyword evidence="3" id="KW-1185">Reference proteome</keyword>
<evidence type="ECO:0008006" key="4">
    <source>
        <dbReference type="Google" id="ProtNLM"/>
    </source>
</evidence>
<reference evidence="2 3" key="2">
    <citation type="journal article" date="2017" name="Int. J. Syst. Evol. Microbiol.">
        <title>Adaptation of Surface-Associated Bacteria to the Open Ocean: A Genomically Distinct Subpopulation of Phaeobacter gallaeciensis Colonizes Pacific Mesozooplankton.</title>
        <authorList>
            <person name="Freese H.M."/>
            <person name="Methner A."/>
            <person name="Overmann J."/>
        </authorList>
    </citation>
    <scope>NUCLEOTIDE SEQUENCE [LARGE SCALE GENOMIC DNA]</scope>
    <source>
        <strain evidence="2 3">P66</strain>
    </source>
</reference>
<protein>
    <recommendedName>
        <fullName evidence="4">Phage tail protein</fullName>
    </recommendedName>
</protein>
<evidence type="ECO:0000313" key="3">
    <source>
        <dbReference type="Proteomes" id="UP000236536"/>
    </source>
</evidence>
<evidence type="ECO:0000256" key="1">
    <source>
        <dbReference type="SAM" id="MobiDB-lite"/>
    </source>
</evidence>
<dbReference type="Gene3D" id="4.10.410.40">
    <property type="match status" value="1"/>
</dbReference>
<dbReference type="RefSeq" id="WP_102874270.1">
    <property type="nucleotide sequence ID" value="NZ_CP010599.1"/>
</dbReference>
<gene>
    <name evidence="2" type="ORF">PhaeoP66_01720</name>
</gene>
<proteinExistence type="predicted"/>